<name>A0A4Y9ZNK0_9AGAM</name>
<evidence type="ECO:0000313" key="3">
    <source>
        <dbReference type="Proteomes" id="UP000298061"/>
    </source>
</evidence>
<evidence type="ECO:0000313" key="2">
    <source>
        <dbReference type="EMBL" id="TFY75830.1"/>
    </source>
</evidence>
<organism evidence="2 3">
    <name type="scientific">Hericium alpestre</name>
    <dbReference type="NCBI Taxonomy" id="135208"/>
    <lineage>
        <taxon>Eukaryota</taxon>
        <taxon>Fungi</taxon>
        <taxon>Dikarya</taxon>
        <taxon>Basidiomycota</taxon>
        <taxon>Agaricomycotina</taxon>
        <taxon>Agaricomycetes</taxon>
        <taxon>Russulales</taxon>
        <taxon>Hericiaceae</taxon>
        <taxon>Hericium</taxon>
    </lineage>
</organism>
<evidence type="ECO:0000256" key="1">
    <source>
        <dbReference type="SAM" id="MobiDB-lite"/>
    </source>
</evidence>
<feature type="region of interest" description="Disordered" evidence="1">
    <location>
        <begin position="1"/>
        <end position="38"/>
    </location>
</feature>
<feature type="compositionally biased region" description="Basic and acidic residues" evidence="1">
    <location>
        <begin position="24"/>
        <end position="34"/>
    </location>
</feature>
<keyword evidence="3" id="KW-1185">Reference proteome</keyword>
<dbReference type="Proteomes" id="UP000298061">
    <property type="component" value="Unassembled WGS sequence"/>
</dbReference>
<protein>
    <submittedName>
        <fullName evidence="2">Uncharacterized protein</fullName>
    </submittedName>
</protein>
<comment type="caution">
    <text evidence="2">The sequence shown here is derived from an EMBL/GenBank/DDBJ whole genome shotgun (WGS) entry which is preliminary data.</text>
</comment>
<proteinExistence type="predicted"/>
<accession>A0A4Y9ZNK0</accession>
<reference evidence="2 3" key="1">
    <citation type="submission" date="2019-02" db="EMBL/GenBank/DDBJ databases">
        <title>Genome sequencing of the rare red list fungi Hericium alpestre (H. flagellum).</title>
        <authorList>
            <person name="Buettner E."/>
            <person name="Kellner H."/>
        </authorList>
    </citation>
    <scope>NUCLEOTIDE SEQUENCE [LARGE SCALE GENOMIC DNA]</scope>
    <source>
        <strain evidence="2 3">DSM 108284</strain>
    </source>
</reference>
<gene>
    <name evidence="2" type="ORF">EWM64_g8178</name>
</gene>
<dbReference type="EMBL" id="SFCI01001412">
    <property type="protein sequence ID" value="TFY75830.1"/>
    <property type="molecule type" value="Genomic_DNA"/>
</dbReference>
<dbReference type="AlphaFoldDB" id="A0A4Y9ZNK0"/>
<sequence length="77" mass="8306">MATSVLPPKPDLMKTRSEPTQGPARHEQAQKDEGLLPIRGQKHDAALDEPDVQVGLMSAKIKMQMAVTGIDGMAVLE</sequence>